<dbReference type="NCBIfam" id="TIGR00254">
    <property type="entry name" value="GGDEF"/>
    <property type="match status" value="1"/>
</dbReference>
<feature type="region of interest" description="Disordered" evidence="2">
    <location>
        <begin position="1"/>
        <end position="20"/>
    </location>
</feature>
<feature type="domain" description="PAS" evidence="3">
    <location>
        <begin position="47"/>
        <end position="110"/>
    </location>
</feature>
<dbReference type="InterPro" id="IPR043128">
    <property type="entry name" value="Rev_trsase/Diguanyl_cyclase"/>
</dbReference>
<dbReference type="SMART" id="SM00091">
    <property type="entry name" value="PAS"/>
    <property type="match status" value="5"/>
</dbReference>
<feature type="domain" description="PAC" evidence="4">
    <location>
        <begin position="244"/>
        <end position="296"/>
    </location>
</feature>
<dbReference type="PANTHER" id="PTHR44757:SF2">
    <property type="entry name" value="BIOFILM ARCHITECTURE MAINTENANCE PROTEIN MBAA"/>
    <property type="match status" value="1"/>
</dbReference>
<dbReference type="SMART" id="SM00267">
    <property type="entry name" value="GGDEF"/>
    <property type="match status" value="1"/>
</dbReference>
<evidence type="ECO:0000256" key="1">
    <source>
        <dbReference type="ARBA" id="ARBA00051114"/>
    </source>
</evidence>
<reference evidence="7" key="2">
    <citation type="submission" date="2021-08" db="EMBL/GenBank/DDBJ databases">
        <authorList>
            <person name="Dalcin Martins P."/>
        </authorList>
    </citation>
    <scope>NUCLEOTIDE SEQUENCE</scope>
    <source>
        <strain evidence="7">MAG_39</strain>
    </source>
</reference>
<dbReference type="Pfam" id="PF00990">
    <property type="entry name" value="GGDEF"/>
    <property type="match status" value="1"/>
</dbReference>
<feature type="domain" description="PAS" evidence="3">
    <location>
        <begin position="553"/>
        <end position="598"/>
    </location>
</feature>
<dbReference type="SMART" id="SM00086">
    <property type="entry name" value="PAC"/>
    <property type="match status" value="4"/>
</dbReference>
<dbReference type="FunFam" id="3.20.20.450:FF:000001">
    <property type="entry name" value="Cyclic di-GMP phosphodiesterase yahA"/>
    <property type="match status" value="1"/>
</dbReference>
<reference evidence="7" key="1">
    <citation type="journal article" date="2021" name="bioRxiv">
        <title>Unraveling nitrogen, sulfur and carbon metabolic pathways and microbial community transcriptional responses to substrate deprivation and toxicity stresses in a bioreactor mimicking anoxic brackish coastal sediment conditions.</title>
        <authorList>
            <person name="Martins P.D."/>
            <person name="Echeveste M.J."/>
            <person name="Arshad A."/>
            <person name="Kurth J."/>
            <person name="Ouboter H."/>
            <person name="Jetten M.S.M."/>
            <person name="Welte C.U."/>
        </authorList>
    </citation>
    <scope>NUCLEOTIDE SEQUENCE</scope>
    <source>
        <strain evidence="7">MAG_39</strain>
    </source>
</reference>
<dbReference type="InterPro" id="IPR000014">
    <property type="entry name" value="PAS"/>
</dbReference>
<dbReference type="GO" id="GO:0071732">
    <property type="term" value="P:cellular response to nitric oxide"/>
    <property type="evidence" value="ECO:0007669"/>
    <property type="project" value="UniProtKB-ARBA"/>
</dbReference>
<feature type="domain" description="GGDEF" evidence="6">
    <location>
        <begin position="701"/>
        <end position="834"/>
    </location>
</feature>
<organism evidence="7 8">
    <name type="scientific">Candidatus Nitrobium versatile</name>
    <dbReference type="NCBI Taxonomy" id="2884831"/>
    <lineage>
        <taxon>Bacteria</taxon>
        <taxon>Pseudomonadati</taxon>
        <taxon>Nitrospirota</taxon>
        <taxon>Nitrospiria</taxon>
        <taxon>Nitrospirales</taxon>
        <taxon>Nitrospiraceae</taxon>
        <taxon>Candidatus Nitrobium</taxon>
    </lineage>
</organism>
<dbReference type="PANTHER" id="PTHR44757">
    <property type="entry name" value="DIGUANYLATE CYCLASE DGCP"/>
    <property type="match status" value="1"/>
</dbReference>
<feature type="domain" description="EAL" evidence="5">
    <location>
        <begin position="843"/>
        <end position="1097"/>
    </location>
</feature>
<dbReference type="EMBL" id="JAIOIV010000049">
    <property type="protein sequence ID" value="MBZ0155819.1"/>
    <property type="molecule type" value="Genomic_DNA"/>
</dbReference>
<dbReference type="CDD" id="cd00130">
    <property type="entry name" value="PAS"/>
    <property type="match status" value="4"/>
</dbReference>
<dbReference type="FunFam" id="3.30.70.270:FF:000001">
    <property type="entry name" value="Diguanylate cyclase domain protein"/>
    <property type="match status" value="1"/>
</dbReference>
<sequence length="1109" mass="126138">MTEEEARGASAREGASKPDRECGYSEEFKAVCTAEETTADAISYCTLFEENPMILFIVDEEGIVQSVNTFGASQLGYTPAELTGKPILNIFHEEDREEVLLRLNESVRNPERITFWEFRKVCKNGTIRWVKEFARPLRGNKGQLRVLIACEDITERKSAEEALLQSKEKYRELVELANSSILKIDAQGNIIFFNEFAQRFFGYAEQEVLGRSVMETITPACGEPDKGVSPLIMDDILRDPDSSVAKERECTRKDGGRVWVAWTHRVIRDEEGRFVEILLVGHDVTEHRKAEEALAQSEELLRTVLEILPVGVWIIDSGGQIVKGNSAGQQIWKGALYVGPDGYGEYKGWWADTGKRIEAGEWSGGRAVTKGETSLNEVIDIECFDGTRKTIINSAVPIRDDRGTIRGAVVVNQDITGLTRAEAELRESERRFQAFMNNSPALAFITNRDLKLLYANKTYLEAIGLQPEDVGTKSAYDIFPPEFAGRYRENIMRVLDTGQTSQTVETYPRPDGALGYALVYRFTMEGMREREMVGVVAVDITERVRAEEALKNANERLKSVLESITDAYLVLDDQWRFIEMNSIAEKILRRPAHELLGKVVWQEYPECVGSEFYRQYLLAVEKRQPVHFEANYPVSDRWYEVHAYPREGRLEAYLRNITERKRMEETIRRQATQDPLTGLFNRTMFMDHLLLEMAQARRDGKKVAVLFLDLDRFKYINDTLGHDAGDQLLKEVACRLKGSMRESDTIARIGGDEFNVLLPSISQAEDVIAMARKIIFSFKEPYSIAGHRLSMSTSIGISIYPDDGEDAETLLKNADIAMYHAKEQGGNNYQFYDLTMNVRTLERIMLESSLHQALERGELTVYYQPQVDMETWRMVGAEALVRWQHPELGMLDPLRFISLAEETGYILSIDEWVLRKACAQCKAWQDAGLPSLRITVNLSARQFQQPDFVGKVSRIIEETGLNPRFLDLEITESIAMKNVDLTVFTLRRLKEMGVLFSIDDFGTGYSSLSYLKRLPINRIKIDQSFIRGLTEDPDDRGIVNAVIAMAHTMKKKVIAEGVETEGQLQYLHIRHCDEIQGHLVSRPLPADDFENLIRTYTIPSDSLPSLDEE</sequence>
<dbReference type="InterPro" id="IPR052155">
    <property type="entry name" value="Biofilm_reg_signaling"/>
</dbReference>
<evidence type="ECO:0000313" key="7">
    <source>
        <dbReference type="EMBL" id="MBZ0155819.1"/>
    </source>
</evidence>
<dbReference type="Gene3D" id="3.30.450.20">
    <property type="entry name" value="PAS domain"/>
    <property type="match status" value="5"/>
</dbReference>
<dbReference type="NCBIfam" id="TIGR00229">
    <property type="entry name" value="sensory_box"/>
    <property type="match status" value="4"/>
</dbReference>
<evidence type="ECO:0000259" key="4">
    <source>
        <dbReference type="PROSITE" id="PS50113"/>
    </source>
</evidence>
<accession>A0A953J9Z5</accession>
<comment type="catalytic activity">
    <reaction evidence="1">
        <text>3',3'-c-di-GMP + H2O = 5'-phosphoguanylyl(3'-&gt;5')guanosine + H(+)</text>
        <dbReference type="Rhea" id="RHEA:24902"/>
        <dbReference type="ChEBI" id="CHEBI:15377"/>
        <dbReference type="ChEBI" id="CHEBI:15378"/>
        <dbReference type="ChEBI" id="CHEBI:58754"/>
        <dbReference type="ChEBI" id="CHEBI:58805"/>
        <dbReference type="EC" id="3.1.4.52"/>
    </reaction>
    <physiologicalReaction direction="left-to-right" evidence="1">
        <dbReference type="Rhea" id="RHEA:24903"/>
    </physiologicalReaction>
</comment>
<evidence type="ECO:0000259" key="3">
    <source>
        <dbReference type="PROSITE" id="PS50112"/>
    </source>
</evidence>
<dbReference type="InterPro" id="IPR001633">
    <property type="entry name" value="EAL_dom"/>
</dbReference>
<gene>
    <name evidence="7" type="ORF">K8I29_06330</name>
</gene>
<dbReference type="InterPro" id="IPR000160">
    <property type="entry name" value="GGDEF_dom"/>
</dbReference>
<feature type="domain" description="PAC" evidence="4">
    <location>
        <begin position="369"/>
        <end position="427"/>
    </location>
</feature>
<dbReference type="Pfam" id="PF13188">
    <property type="entry name" value="PAS_8"/>
    <property type="match status" value="1"/>
</dbReference>
<dbReference type="InterPro" id="IPR035965">
    <property type="entry name" value="PAS-like_dom_sf"/>
</dbReference>
<dbReference type="Pfam" id="PF13426">
    <property type="entry name" value="PAS_9"/>
    <property type="match status" value="1"/>
</dbReference>
<dbReference type="AlphaFoldDB" id="A0A953J9Z5"/>
<evidence type="ECO:0000259" key="6">
    <source>
        <dbReference type="PROSITE" id="PS50887"/>
    </source>
</evidence>
<dbReference type="Proteomes" id="UP000705867">
    <property type="component" value="Unassembled WGS sequence"/>
</dbReference>
<protein>
    <submittedName>
        <fullName evidence="7">PAS domain S-box protein</fullName>
    </submittedName>
</protein>
<dbReference type="PROSITE" id="PS50887">
    <property type="entry name" value="GGDEF"/>
    <property type="match status" value="1"/>
</dbReference>
<feature type="domain" description="PAS" evidence="3">
    <location>
        <begin position="428"/>
        <end position="498"/>
    </location>
</feature>
<dbReference type="PROSITE" id="PS50883">
    <property type="entry name" value="EAL"/>
    <property type="match status" value="1"/>
</dbReference>
<dbReference type="InterPro" id="IPR001610">
    <property type="entry name" value="PAC"/>
</dbReference>
<name>A0A953J9Z5_9BACT</name>
<dbReference type="Pfam" id="PF00563">
    <property type="entry name" value="EAL"/>
    <property type="match status" value="1"/>
</dbReference>
<dbReference type="SUPFAM" id="SSF141868">
    <property type="entry name" value="EAL domain-like"/>
    <property type="match status" value="1"/>
</dbReference>
<dbReference type="Pfam" id="PF08448">
    <property type="entry name" value="PAS_4"/>
    <property type="match status" value="3"/>
</dbReference>
<evidence type="ECO:0000313" key="8">
    <source>
        <dbReference type="Proteomes" id="UP000705867"/>
    </source>
</evidence>
<dbReference type="Gene3D" id="3.20.20.450">
    <property type="entry name" value="EAL domain"/>
    <property type="match status" value="1"/>
</dbReference>
<dbReference type="SUPFAM" id="SSF55073">
    <property type="entry name" value="Nucleotide cyclase"/>
    <property type="match status" value="1"/>
</dbReference>
<feature type="domain" description="PAC" evidence="4">
    <location>
        <begin position="114"/>
        <end position="165"/>
    </location>
</feature>
<dbReference type="SMART" id="SM00052">
    <property type="entry name" value="EAL"/>
    <property type="match status" value="1"/>
</dbReference>
<dbReference type="PROSITE" id="PS50113">
    <property type="entry name" value="PAC"/>
    <property type="match status" value="3"/>
</dbReference>
<dbReference type="Gene3D" id="3.30.70.270">
    <property type="match status" value="1"/>
</dbReference>
<dbReference type="InterPro" id="IPR029787">
    <property type="entry name" value="Nucleotide_cyclase"/>
</dbReference>
<evidence type="ECO:0000256" key="2">
    <source>
        <dbReference type="SAM" id="MobiDB-lite"/>
    </source>
</evidence>
<dbReference type="SUPFAM" id="SSF55785">
    <property type="entry name" value="PYP-like sensor domain (PAS domain)"/>
    <property type="match status" value="5"/>
</dbReference>
<dbReference type="InterPro" id="IPR000700">
    <property type="entry name" value="PAS-assoc_C"/>
</dbReference>
<dbReference type="PROSITE" id="PS50112">
    <property type="entry name" value="PAS"/>
    <property type="match status" value="4"/>
</dbReference>
<evidence type="ECO:0000259" key="5">
    <source>
        <dbReference type="PROSITE" id="PS50883"/>
    </source>
</evidence>
<feature type="domain" description="PAS" evidence="3">
    <location>
        <begin position="166"/>
        <end position="219"/>
    </location>
</feature>
<comment type="caution">
    <text evidence="7">The sequence shown here is derived from an EMBL/GenBank/DDBJ whole genome shotgun (WGS) entry which is preliminary data.</text>
</comment>
<dbReference type="InterPro" id="IPR013656">
    <property type="entry name" value="PAS_4"/>
</dbReference>
<dbReference type="InterPro" id="IPR035919">
    <property type="entry name" value="EAL_sf"/>
</dbReference>
<proteinExistence type="predicted"/>
<dbReference type="GO" id="GO:0071111">
    <property type="term" value="F:cyclic-guanylate-specific phosphodiesterase activity"/>
    <property type="evidence" value="ECO:0007669"/>
    <property type="project" value="UniProtKB-EC"/>
</dbReference>
<dbReference type="CDD" id="cd01948">
    <property type="entry name" value="EAL"/>
    <property type="match status" value="1"/>
</dbReference>
<dbReference type="CDD" id="cd01949">
    <property type="entry name" value="GGDEF"/>
    <property type="match status" value="1"/>
</dbReference>